<reference evidence="5 6" key="1">
    <citation type="journal article" date="2014" name="Genome Biol. Evol.">
        <title>The secreted proteins of Achlya hypogyna and Thraustotheca clavata identify the ancestral oomycete secretome and reveal gene acquisitions by horizontal gene transfer.</title>
        <authorList>
            <person name="Misner I."/>
            <person name="Blouin N."/>
            <person name="Leonard G."/>
            <person name="Richards T.A."/>
            <person name="Lane C.E."/>
        </authorList>
    </citation>
    <scope>NUCLEOTIDE SEQUENCE [LARGE SCALE GENOMIC DNA]</scope>
    <source>
        <strain evidence="5 6">ATCC 34112</strain>
    </source>
</reference>
<feature type="region of interest" description="Disordered" evidence="3">
    <location>
        <begin position="1"/>
        <end position="20"/>
    </location>
</feature>
<dbReference type="Proteomes" id="UP000243217">
    <property type="component" value="Unassembled WGS sequence"/>
</dbReference>
<dbReference type="InterPro" id="IPR034228">
    <property type="entry name" value="Nop6_RRM"/>
</dbReference>
<dbReference type="PANTHER" id="PTHR23236:SF11">
    <property type="entry name" value="EUKARYOTIC TRANSLATION INITIATION FACTOR 4H"/>
    <property type="match status" value="1"/>
</dbReference>
<feature type="compositionally biased region" description="Basic and acidic residues" evidence="3">
    <location>
        <begin position="119"/>
        <end position="130"/>
    </location>
</feature>
<evidence type="ECO:0000259" key="4">
    <source>
        <dbReference type="PROSITE" id="PS50102"/>
    </source>
</evidence>
<dbReference type="CDD" id="cd12400">
    <property type="entry name" value="RRM_Nop6"/>
    <property type="match status" value="1"/>
</dbReference>
<dbReference type="PANTHER" id="PTHR23236">
    <property type="entry name" value="EUKARYOTIC TRANSLATION INITIATION FACTOR 4B/4H"/>
    <property type="match status" value="1"/>
</dbReference>
<keyword evidence="6" id="KW-1185">Reference proteome</keyword>
<organism evidence="5 6">
    <name type="scientific">Thraustotheca clavata</name>
    <dbReference type="NCBI Taxonomy" id="74557"/>
    <lineage>
        <taxon>Eukaryota</taxon>
        <taxon>Sar</taxon>
        <taxon>Stramenopiles</taxon>
        <taxon>Oomycota</taxon>
        <taxon>Saprolegniomycetes</taxon>
        <taxon>Saprolegniales</taxon>
        <taxon>Achlyaceae</taxon>
        <taxon>Thraustotheca</taxon>
    </lineage>
</organism>
<feature type="compositionally biased region" description="Basic and acidic residues" evidence="3">
    <location>
        <begin position="11"/>
        <end position="20"/>
    </location>
</feature>
<dbReference type="Gene3D" id="3.30.70.330">
    <property type="match status" value="1"/>
</dbReference>
<dbReference type="SUPFAM" id="SSF54928">
    <property type="entry name" value="RNA-binding domain, RBD"/>
    <property type="match status" value="1"/>
</dbReference>
<protein>
    <recommendedName>
        <fullName evidence="4">RRM domain-containing protein</fullName>
    </recommendedName>
</protein>
<dbReference type="Pfam" id="PF18360">
    <property type="entry name" value="hnRNP_Q_AcD"/>
    <property type="match status" value="1"/>
</dbReference>
<accession>A0A1W0A446</accession>
<feature type="region of interest" description="Disordered" evidence="3">
    <location>
        <begin position="97"/>
        <end position="204"/>
    </location>
</feature>
<feature type="region of interest" description="Disordered" evidence="3">
    <location>
        <begin position="383"/>
        <end position="417"/>
    </location>
</feature>
<evidence type="ECO:0000256" key="3">
    <source>
        <dbReference type="SAM" id="MobiDB-lite"/>
    </source>
</evidence>
<evidence type="ECO:0000256" key="2">
    <source>
        <dbReference type="PROSITE-ProRule" id="PRU00176"/>
    </source>
</evidence>
<dbReference type="InterPro" id="IPR041337">
    <property type="entry name" value="hnRNP_Q_AcD"/>
</dbReference>
<dbReference type="GO" id="GO:0003723">
    <property type="term" value="F:RNA binding"/>
    <property type="evidence" value="ECO:0007669"/>
    <property type="project" value="UniProtKB-UniRule"/>
</dbReference>
<feature type="compositionally biased region" description="Basic residues" evidence="3">
    <location>
        <begin position="1"/>
        <end position="10"/>
    </location>
</feature>
<dbReference type="AlphaFoldDB" id="A0A1W0A446"/>
<sequence>MNAKERRKLKRAQELAGKAESDVKVEQKNVEPAVEASRDVAETVAVSEAVANKEESADFIALPPTSSAKSAKKKLDVKKEQKNVDVVDASHEVSEAVGSKAESADFIALPPATSSANSAKERRLENRAAERAASTGNKVLASTENNATTAGESPVMNAKARRLAQRAAQREPKDENSSETKSAEPAKKEKTKTRPAKRKLADNQNEKRIHLTLFLGQLPFTATEEKIRKHFNEAGEIKIRMATDKQSKKFKGTAFIEVKDSKALGAALSRHHSLMDGRRINVELTANGGGKKSELRTKRIKELREKQSAKQIEKVRALLQKNVDDPECKLTQDDVDERMTDFLSWFDYETAKVALEEFNRCVNETVNNRRAFFMGILKRFRTTDGAEDRPAKKPRTSKPDQRQQKGGRSFNKKPRRA</sequence>
<dbReference type="CDD" id="cd21039">
    <property type="entry name" value="NURR"/>
    <property type="match status" value="1"/>
</dbReference>
<dbReference type="PROSITE" id="PS50102">
    <property type="entry name" value="RRM"/>
    <property type="match status" value="1"/>
</dbReference>
<evidence type="ECO:0000313" key="5">
    <source>
        <dbReference type="EMBL" id="OQS05008.1"/>
    </source>
</evidence>
<keyword evidence="1 2" id="KW-0694">RNA-binding</keyword>
<feature type="domain" description="RRM" evidence="4">
    <location>
        <begin position="211"/>
        <end position="287"/>
    </location>
</feature>
<dbReference type="InterPro" id="IPR012677">
    <property type="entry name" value="Nucleotide-bd_a/b_plait_sf"/>
</dbReference>
<evidence type="ECO:0000313" key="6">
    <source>
        <dbReference type="Proteomes" id="UP000243217"/>
    </source>
</evidence>
<dbReference type="SMART" id="SM00360">
    <property type="entry name" value="RRM"/>
    <property type="match status" value="1"/>
</dbReference>
<dbReference type="STRING" id="74557.A0A1W0A446"/>
<feature type="compositionally biased region" description="Basic and acidic residues" evidence="3">
    <location>
        <begin position="383"/>
        <end position="403"/>
    </location>
</feature>
<proteinExistence type="predicted"/>
<dbReference type="InterPro" id="IPR035979">
    <property type="entry name" value="RBD_domain_sf"/>
</dbReference>
<feature type="compositionally biased region" description="Basic and acidic residues" evidence="3">
    <location>
        <begin position="168"/>
        <end position="188"/>
    </location>
</feature>
<name>A0A1W0A446_9STRA</name>
<gene>
    <name evidence="5" type="ORF">THRCLA_02803</name>
</gene>
<dbReference type="OrthoDB" id="439808at2759"/>
<feature type="compositionally biased region" description="Polar residues" evidence="3">
    <location>
        <begin position="134"/>
        <end position="151"/>
    </location>
</feature>
<comment type="caution">
    <text evidence="5">The sequence shown here is derived from an EMBL/GenBank/DDBJ whole genome shotgun (WGS) entry which is preliminary data.</text>
</comment>
<dbReference type="InterPro" id="IPR000504">
    <property type="entry name" value="RRM_dom"/>
</dbReference>
<feature type="compositionally biased region" description="Basic residues" evidence="3">
    <location>
        <begin position="189"/>
        <end position="198"/>
    </location>
</feature>
<dbReference type="Pfam" id="PF00076">
    <property type="entry name" value="RRM_1"/>
    <property type="match status" value="1"/>
</dbReference>
<dbReference type="EMBL" id="JNBS01000517">
    <property type="protein sequence ID" value="OQS05008.1"/>
    <property type="molecule type" value="Genomic_DNA"/>
</dbReference>
<evidence type="ECO:0000256" key="1">
    <source>
        <dbReference type="ARBA" id="ARBA00022884"/>
    </source>
</evidence>